<dbReference type="Gene3D" id="2.60.40.640">
    <property type="match status" value="2"/>
</dbReference>
<dbReference type="Pfam" id="PF02752">
    <property type="entry name" value="Arrestin_C"/>
    <property type="match status" value="1"/>
</dbReference>
<protein>
    <recommendedName>
        <fullName evidence="2">Arrestin C-terminal-like domain-containing protein</fullName>
    </recommendedName>
</protein>
<keyword evidence="4" id="KW-1185">Reference proteome</keyword>
<dbReference type="InterPro" id="IPR014756">
    <property type="entry name" value="Ig_E-set"/>
</dbReference>
<dbReference type="InParanoid" id="A0A168RQN4"/>
<proteinExistence type="predicted"/>
<dbReference type="GO" id="GO:0005886">
    <property type="term" value="C:plasma membrane"/>
    <property type="evidence" value="ECO:0007669"/>
    <property type="project" value="TreeGrafter"/>
</dbReference>
<gene>
    <name evidence="3" type="primary">ABSGL_12894.1 scaffold 13518</name>
</gene>
<evidence type="ECO:0000259" key="2">
    <source>
        <dbReference type="SMART" id="SM01017"/>
    </source>
</evidence>
<dbReference type="GO" id="GO:0031625">
    <property type="term" value="F:ubiquitin protein ligase binding"/>
    <property type="evidence" value="ECO:0007669"/>
    <property type="project" value="TreeGrafter"/>
</dbReference>
<evidence type="ECO:0000313" key="3">
    <source>
        <dbReference type="EMBL" id="SAM07255.1"/>
    </source>
</evidence>
<dbReference type="SMART" id="SM01017">
    <property type="entry name" value="Arrestin_C"/>
    <property type="match status" value="1"/>
</dbReference>
<dbReference type="OrthoDB" id="2333384at2759"/>
<dbReference type="PANTHER" id="PTHR11188">
    <property type="entry name" value="ARRESTIN DOMAIN CONTAINING PROTEIN"/>
    <property type="match status" value="1"/>
</dbReference>
<dbReference type="InterPro" id="IPR011022">
    <property type="entry name" value="Arrestin_C-like"/>
</dbReference>
<dbReference type="STRING" id="4829.A0A168RQN4"/>
<evidence type="ECO:0000256" key="1">
    <source>
        <dbReference type="SAM" id="MobiDB-lite"/>
    </source>
</evidence>
<dbReference type="Proteomes" id="UP000078561">
    <property type="component" value="Unassembled WGS sequence"/>
</dbReference>
<dbReference type="Pfam" id="PF00339">
    <property type="entry name" value="Arrestin_N"/>
    <property type="match status" value="1"/>
</dbReference>
<dbReference type="InterPro" id="IPR011021">
    <property type="entry name" value="Arrestin-like_N"/>
</dbReference>
<dbReference type="GO" id="GO:0005829">
    <property type="term" value="C:cytosol"/>
    <property type="evidence" value="ECO:0007669"/>
    <property type="project" value="TreeGrafter"/>
</dbReference>
<dbReference type="GO" id="GO:0070086">
    <property type="term" value="P:ubiquitin-dependent endocytosis"/>
    <property type="evidence" value="ECO:0007669"/>
    <property type="project" value="TreeGrafter"/>
</dbReference>
<reference evidence="3" key="1">
    <citation type="submission" date="2016-04" db="EMBL/GenBank/DDBJ databases">
        <authorList>
            <person name="Evans L.H."/>
            <person name="Alamgir A."/>
            <person name="Owens N."/>
            <person name="Weber N.D."/>
            <person name="Virtaneva K."/>
            <person name="Barbian K."/>
            <person name="Babar A."/>
            <person name="Rosenke K."/>
        </authorList>
    </citation>
    <scope>NUCLEOTIDE SEQUENCE [LARGE SCALE GENOMIC DNA]</scope>
    <source>
        <strain evidence="3">CBS 101.48</strain>
    </source>
</reference>
<dbReference type="InterPro" id="IPR014752">
    <property type="entry name" value="Arrestin-like_C"/>
</dbReference>
<dbReference type="FunCoup" id="A0A168RQN4">
    <property type="interactions" value="116"/>
</dbReference>
<feature type="region of interest" description="Disordered" evidence="1">
    <location>
        <begin position="373"/>
        <end position="397"/>
    </location>
</feature>
<dbReference type="InterPro" id="IPR050357">
    <property type="entry name" value="Arrestin_domain-protein"/>
</dbReference>
<evidence type="ECO:0000313" key="4">
    <source>
        <dbReference type="Proteomes" id="UP000078561"/>
    </source>
</evidence>
<dbReference type="PANTHER" id="PTHR11188:SF17">
    <property type="entry name" value="FI21816P1"/>
    <property type="match status" value="1"/>
</dbReference>
<dbReference type="EMBL" id="LT554731">
    <property type="protein sequence ID" value="SAM07255.1"/>
    <property type="molecule type" value="Genomic_DNA"/>
</dbReference>
<sequence length="490" mass="54818">MVHGFTKTIDLKINVDSDEIYFFGQPEESAGKLLQGTVNLTLTEAIKVKGLTLDFKGKMKVQWTEGKSYITTEKKVYRLLISCFALGPQHTHKQERSIIQHDWTLLAAQSNKRPHIIPAGQHSWDFSLSLPGDLPPTLQAEMGKVCYQLTANLERSGGFLLHNTIERKQPIRVVRSVLPSEFELIQSLEIHNTWSEKMVYDISLPSKLYAHNATIPVSFTILPIANKLRVHAIMATLKECCTYQTNDKRKTDSRIIKVSRQENPFSTAVVNHDGSASAPWTRVLEVKVPARSPLVFCDANSAMIKIRHKLKFVISIVNADGHWSELRATLPIVIMDSFGPTISAASAQANALPTYDESWRSLPYARELWDTLRQQGDSTASSHQPGASSPSLVDSRQPVTISSYTRAMTLTSSVVPCRPPLHHTSSMDSDMETDETVTPQNEVSDEIWWHGVDLSRVPSYHSMIDGESTTACTHLPPAYDPIWQRCFASV</sequence>
<accession>A0A168RQN4</accession>
<name>A0A168RQN4_ABSGL</name>
<dbReference type="SUPFAM" id="SSF81296">
    <property type="entry name" value="E set domains"/>
    <property type="match status" value="1"/>
</dbReference>
<dbReference type="AlphaFoldDB" id="A0A168RQN4"/>
<organism evidence="3">
    <name type="scientific">Absidia glauca</name>
    <name type="common">Pin mould</name>
    <dbReference type="NCBI Taxonomy" id="4829"/>
    <lineage>
        <taxon>Eukaryota</taxon>
        <taxon>Fungi</taxon>
        <taxon>Fungi incertae sedis</taxon>
        <taxon>Mucoromycota</taxon>
        <taxon>Mucoromycotina</taxon>
        <taxon>Mucoromycetes</taxon>
        <taxon>Mucorales</taxon>
        <taxon>Cunninghamellaceae</taxon>
        <taxon>Absidia</taxon>
    </lineage>
</organism>
<dbReference type="GO" id="GO:0030674">
    <property type="term" value="F:protein-macromolecule adaptor activity"/>
    <property type="evidence" value="ECO:0007669"/>
    <property type="project" value="TreeGrafter"/>
</dbReference>
<feature type="domain" description="Arrestin C-terminal-like" evidence="2">
    <location>
        <begin position="194"/>
        <end position="344"/>
    </location>
</feature>